<evidence type="ECO:0000313" key="7">
    <source>
        <dbReference type="EMBL" id="TWU06560.1"/>
    </source>
</evidence>
<dbReference type="RefSeq" id="WP_146410040.1">
    <property type="nucleotide sequence ID" value="NZ_SJPU01000012.1"/>
</dbReference>
<evidence type="ECO:0000256" key="5">
    <source>
        <dbReference type="SAM" id="MobiDB-lite"/>
    </source>
</evidence>
<dbReference type="Proteomes" id="UP000319908">
    <property type="component" value="Unassembled WGS sequence"/>
</dbReference>
<organism evidence="7 8">
    <name type="scientific">Allorhodopirellula heiligendammensis</name>
    <dbReference type="NCBI Taxonomy" id="2714739"/>
    <lineage>
        <taxon>Bacteria</taxon>
        <taxon>Pseudomonadati</taxon>
        <taxon>Planctomycetota</taxon>
        <taxon>Planctomycetia</taxon>
        <taxon>Pirellulales</taxon>
        <taxon>Pirellulaceae</taxon>
        <taxon>Allorhodopirellula</taxon>
    </lineage>
</organism>
<gene>
    <name evidence="7" type="primary">ftsH1_4</name>
    <name evidence="7" type="ORF">Poly21_56270</name>
</gene>
<dbReference type="Pfam" id="PF00004">
    <property type="entry name" value="AAA"/>
    <property type="match status" value="1"/>
</dbReference>
<evidence type="ECO:0000313" key="8">
    <source>
        <dbReference type="Proteomes" id="UP000319908"/>
    </source>
</evidence>
<evidence type="ECO:0000256" key="3">
    <source>
        <dbReference type="ARBA" id="ARBA00038088"/>
    </source>
</evidence>
<dbReference type="InterPro" id="IPR052381">
    <property type="entry name" value="AAA_domain_protein"/>
</dbReference>
<dbReference type="EMBL" id="SJPU01000012">
    <property type="protein sequence ID" value="TWU06560.1"/>
    <property type="molecule type" value="Genomic_DNA"/>
</dbReference>
<comment type="caution">
    <text evidence="7">The sequence shown here is derived from an EMBL/GenBank/DDBJ whole genome shotgun (WGS) entry which is preliminary data.</text>
</comment>
<dbReference type="Gene3D" id="3.40.50.300">
    <property type="entry name" value="P-loop containing nucleotide triphosphate hydrolases"/>
    <property type="match status" value="1"/>
</dbReference>
<dbReference type="SUPFAM" id="SSF52540">
    <property type="entry name" value="P-loop containing nucleoside triphosphate hydrolases"/>
    <property type="match status" value="2"/>
</dbReference>
<keyword evidence="8" id="KW-1185">Reference proteome</keyword>
<dbReference type="GO" id="GO:0016887">
    <property type="term" value="F:ATP hydrolysis activity"/>
    <property type="evidence" value="ECO:0007669"/>
    <property type="project" value="InterPro"/>
</dbReference>
<dbReference type="SMART" id="SM00382">
    <property type="entry name" value="AAA"/>
    <property type="match status" value="1"/>
</dbReference>
<evidence type="ECO:0000256" key="2">
    <source>
        <dbReference type="ARBA" id="ARBA00022840"/>
    </source>
</evidence>
<keyword evidence="2" id="KW-0067">ATP-binding</keyword>
<keyword evidence="7" id="KW-0645">Protease</keyword>
<protein>
    <recommendedName>
        <fullName evidence="4">Uncharacterized AAA domain-containing protein ycf46</fullName>
    </recommendedName>
</protein>
<comment type="similarity">
    <text evidence="3">Belongs to the AAA ATPase family. Highly divergent.</text>
</comment>
<name>A0A5C6B3S3_9BACT</name>
<feature type="region of interest" description="Disordered" evidence="5">
    <location>
        <begin position="472"/>
        <end position="494"/>
    </location>
</feature>
<dbReference type="PANTHER" id="PTHR42960">
    <property type="entry name" value="YCF46 PROTEIN"/>
    <property type="match status" value="1"/>
</dbReference>
<accession>A0A5C6B3S3</accession>
<keyword evidence="7" id="KW-0378">Hydrolase</keyword>
<sequence>MKLSTRLTEYVRACFTGIWIESHEHQDALTEIAQLCRDQQWQLATWDIESGLNVPDQPQHDTIGNDPLTAIRSINALASPDGTAILVLQNFHRFLQSAEVVQALARQIVAGKQNRTIVVVLSPVVQIPTELEKMFVVMEHDLPNRQELDEIARGIATEEGELPKDSELQTVIDAAAGLTRMEAENAFSLSLVRQERITADAVWEMKTQTLKKSGLLSLYRGGEDFSSLGGLSALKAFCKRAMLQSHRGNSRNRPRGVLLLSPPGCGKSQFCKALGKEVGRPVLNIDVGSLMGSLVGQSEERTRQALKIIDVMAPCVAMIDEVEKAFAGMNGSGDSGVASRMFGTFLSWLNDHESDVFVVCTANDVSKLPPEFSRSERFDGVFFLDLPSREEKDAIWKLYRDLYEIDSAQSAPDDTNWTGAEIKSCCRLAALLDLPLNQAAQNVVPVAVTAAESVSQLRSWASGRCLSASRSGIYQQTNGSPKARRRVNREPSNN</sequence>
<dbReference type="OrthoDB" id="9806903at2"/>
<dbReference type="GO" id="GO:0005524">
    <property type="term" value="F:ATP binding"/>
    <property type="evidence" value="ECO:0007669"/>
    <property type="project" value="UniProtKB-KW"/>
</dbReference>
<evidence type="ECO:0000256" key="1">
    <source>
        <dbReference type="ARBA" id="ARBA00022741"/>
    </source>
</evidence>
<dbReference type="InterPro" id="IPR027417">
    <property type="entry name" value="P-loop_NTPase"/>
</dbReference>
<evidence type="ECO:0000256" key="4">
    <source>
        <dbReference type="ARBA" id="ARBA00040480"/>
    </source>
</evidence>
<dbReference type="InterPro" id="IPR003959">
    <property type="entry name" value="ATPase_AAA_core"/>
</dbReference>
<reference evidence="7 8" key="1">
    <citation type="journal article" date="2020" name="Antonie Van Leeuwenhoek">
        <title>Rhodopirellula heiligendammensis sp. nov., Rhodopirellula pilleata sp. nov., and Rhodopirellula solitaria sp. nov. isolated from natural or artificial marine surfaces in Northern Germany and California, USA, and emended description of the genus Rhodopirellula.</title>
        <authorList>
            <person name="Kallscheuer N."/>
            <person name="Wiegand S."/>
            <person name="Jogler M."/>
            <person name="Boedeker C."/>
            <person name="Peeters S.H."/>
            <person name="Rast P."/>
            <person name="Heuer A."/>
            <person name="Jetten M.S.M."/>
            <person name="Rohde M."/>
            <person name="Jogler C."/>
        </authorList>
    </citation>
    <scope>NUCLEOTIDE SEQUENCE [LARGE SCALE GENOMIC DNA]</scope>
    <source>
        <strain evidence="7 8">Poly21</strain>
    </source>
</reference>
<keyword evidence="7" id="KW-0482">Metalloprotease</keyword>
<evidence type="ECO:0000259" key="6">
    <source>
        <dbReference type="SMART" id="SM00382"/>
    </source>
</evidence>
<dbReference type="AlphaFoldDB" id="A0A5C6B3S3"/>
<dbReference type="GO" id="GO:0008237">
    <property type="term" value="F:metallopeptidase activity"/>
    <property type="evidence" value="ECO:0007669"/>
    <property type="project" value="UniProtKB-KW"/>
</dbReference>
<proteinExistence type="inferred from homology"/>
<keyword evidence="1" id="KW-0547">Nucleotide-binding</keyword>
<feature type="domain" description="AAA+ ATPase" evidence="6">
    <location>
        <begin position="253"/>
        <end position="388"/>
    </location>
</feature>
<dbReference type="InterPro" id="IPR003593">
    <property type="entry name" value="AAA+_ATPase"/>
</dbReference>
<dbReference type="PANTHER" id="PTHR42960:SF1">
    <property type="entry name" value="YCF46 PROTEIN"/>
    <property type="match status" value="1"/>
</dbReference>